<comment type="caution">
    <text evidence="6">The sequence shown here is derived from an EMBL/GenBank/DDBJ whole genome shotgun (WGS) entry which is preliminary data.</text>
</comment>
<dbReference type="PANTHER" id="PTHR30349">
    <property type="entry name" value="PHAGE INTEGRASE-RELATED"/>
    <property type="match status" value="1"/>
</dbReference>
<dbReference type="Gene3D" id="1.10.443.10">
    <property type="entry name" value="Intergrase catalytic core"/>
    <property type="match status" value="1"/>
</dbReference>
<proteinExistence type="predicted"/>
<feature type="domain" description="Tyr recombinase" evidence="5">
    <location>
        <begin position="112"/>
        <end position="303"/>
    </location>
</feature>
<dbReference type="PROSITE" id="PS51898">
    <property type="entry name" value="TYR_RECOMBINASE"/>
    <property type="match status" value="1"/>
</dbReference>
<keyword evidence="1" id="KW-0159">Chromosome partition</keyword>
<accession>A0ABS5ZVE4</accession>
<evidence type="ECO:0000259" key="5">
    <source>
        <dbReference type="PROSITE" id="PS51898"/>
    </source>
</evidence>
<evidence type="ECO:0000256" key="3">
    <source>
        <dbReference type="ARBA" id="ARBA00023125"/>
    </source>
</evidence>
<dbReference type="InterPro" id="IPR002104">
    <property type="entry name" value="Integrase_catalytic"/>
</dbReference>
<evidence type="ECO:0000256" key="4">
    <source>
        <dbReference type="ARBA" id="ARBA00023172"/>
    </source>
</evidence>
<gene>
    <name evidence="6" type="ORF">HAP95_02535</name>
</gene>
<dbReference type="RefSeq" id="WP_215882807.1">
    <property type="nucleotide sequence ID" value="NZ_JAAOMP010000029.1"/>
</dbReference>
<keyword evidence="3" id="KW-0238">DNA-binding</keyword>
<dbReference type="InterPro" id="IPR050090">
    <property type="entry name" value="Tyrosine_recombinase_XerCD"/>
</dbReference>
<reference evidence="6 7" key="1">
    <citation type="journal article" date="2021" name="ISME J.">
        <title>Genomic evolution of the class Acidithiobacillia: deep-branching Proteobacteria living in extreme acidic conditions.</title>
        <authorList>
            <person name="Moya-Beltran A."/>
            <person name="Beard S."/>
            <person name="Rojas-Villalobos C."/>
            <person name="Issotta F."/>
            <person name="Gallardo Y."/>
            <person name="Ulloa R."/>
            <person name="Giaveno A."/>
            <person name="Degli Esposti M."/>
            <person name="Johnson D.B."/>
            <person name="Quatrini R."/>
        </authorList>
    </citation>
    <scope>NUCLEOTIDE SEQUENCE [LARGE SCALE GENOMIC DNA]</scope>
    <source>
        <strain evidence="6 7">RW2</strain>
    </source>
</reference>
<dbReference type="SUPFAM" id="SSF56349">
    <property type="entry name" value="DNA breaking-rejoining enzymes"/>
    <property type="match status" value="1"/>
</dbReference>
<sequence>MKKTLIPTEKPLEVHHDAVFQNMAPLTIQRYGWILDNFLEWCAEQGINPVSPKVREITNYLQDRPQWGVSRKTVALAALGHWFDYQGLPENPAKAASLRKTGRAGRAFAPKRLPAALDDTESAAFLRATTPKSGDSFPVRRKQLIQRLLFWTGLRVSEAVHLQVGDIRLDDEHPVLRVIGKGNKERQVPIADRLAMELLDYLEMREAFLDGQMSIKTVFCDRYGNPYTPAGVWSMVGDTFKSIGVEKRHKGPHVLRHTFATRQLQSGHPPAIVKAWMGHSDLRVLFSVYEHVMSSPKGVKPVE</sequence>
<dbReference type="InterPro" id="IPR011010">
    <property type="entry name" value="DNA_brk_join_enz"/>
</dbReference>
<dbReference type="PANTHER" id="PTHR30349:SF81">
    <property type="entry name" value="TYROSINE RECOMBINASE XERC"/>
    <property type="match status" value="1"/>
</dbReference>
<keyword evidence="7" id="KW-1185">Reference proteome</keyword>
<dbReference type="InterPro" id="IPR013762">
    <property type="entry name" value="Integrase-like_cat_sf"/>
</dbReference>
<keyword evidence="4" id="KW-0233">DNA recombination</keyword>
<evidence type="ECO:0000313" key="6">
    <source>
        <dbReference type="EMBL" id="MBU2759058.1"/>
    </source>
</evidence>
<evidence type="ECO:0000256" key="1">
    <source>
        <dbReference type="ARBA" id="ARBA00022829"/>
    </source>
</evidence>
<organism evidence="6 7">
    <name type="scientific">Acidithiobacillus sulfurivorans</name>
    <dbReference type="NCBI Taxonomy" id="1958756"/>
    <lineage>
        <taxon>Bacteria</taxon>
        <taxon>Pseudomonadati</taxon>
        <taxon>Pseudomonadota</taxon>
        <taxon>Acidithiobacillia</taxon>
        <taxon>Acidithiobacillales</taxon>
        <taxon>Acidithiobacillaceae</taxon>
        <taxon>Acidithiobacillus</taxon>
    </lineage>
</organism>
<name>A0ABS5ZVE4_9PROT</name>
<dbReference type="InterPro" id="IPR010998">
    <property type="entry name" value="Integrase_recombinase_N"/>
</dbReference>
<keyword evidence="2" id="KW-0229">DNA integration</keyword>
<evidence type="ECO:0000256" key="2">
    <source>
        <dbReference type="ARBA" id="ARBA00022908"/>
    </source>
</evidence>
<protein>
    <submittedName>
        <fullName evidence="6">Tyrosine-type recombinase/integrase</fullName>
    </submittedName>
</protein>
<dbReference type="SUPFAM" id="SSF47823">
    <property type="entry name" value="lambda integrase-like, N-terminal domain"/>
    <property type="match status" value="1"/>
</dbReference>
<evidence type="ECO:0000313" key="7">
    <source>
        <dbReference type="Proteomes" id="UP000755654"/>
    </source>
</evidence>
<dbReference type="EMBL" id="JAAOMP010000029">
    <property type="protein sequence ID" value="MBU2759058.1"/>
    <property type="molecule type" value="Genomic_DNA"/>
</dbReference>
<dbReference type="Proteomes" id="UP000755654">
    <property type="component" value="Unassembled WGS sequence"/>
</dbReference>
<dbReference type="Pfam" id="PF00589">
    <property type="entry name" value="Phage_integrase"/>
    <property type="match status" value="1"/>
</dbReference>
<dbReference type="Gene3D" id="1.10.150.130">
    <property type="match status" value="1"/>
</dbReference>